<evidence type="ECO:0000313" key="2">
    <source>
        <dbReference type="Proteomes" id="UP000316621"/>
    </source>
</evidence>
<gene>
    <name evidence="1" type="ORF">C5167_018613</name>
</gene>
<reference evidence="1 2" key="1">
    <citation type="journal article" date="2018" name="Science">
        <title>The opium poppy genome and morphinan production.</title>
        <authorList>
            <person name="Guo L."/>
            <person name="Winzer T."/>
            <person name="Yang X."/>
            <person name="Li Y."/>
            <person name="Ning Z."/>
            <person name="He Z."/>
            <person name="Teodor R."/>
            <person name="Lu Y."/>
            <person name="Bowser T.A."/>
            <person name="Graham I.A."/>
            <person name="Ye K."/>
        </authorList>
    </citation>
    <scope>NUCLEOTIDE SEQUENCE [LARGE SCALE GENOMIC DNA]</scope>
    <source>
        <strain evidence="2">cv. HN1</strain>
        <tissue evidence="1">Leaves</tissue>
    </source>
</reference>
<dbReference type="Gramene" id="RZC50186">
    <property type="protein sequence ID" value="RZC50186"/>
    <property type="gene ID" value="C5167_018613"/>
</dbReference>
<evidence type="ECO:0000313" key="1">
    <source>
        <dbReference type="EMBL" id="RZC50186.1"/>
    </source>
</evidence>
<protein>
    <submittedName>
        <fullName evidence="1">Uncharacterized protein</fullName>
    </submittedName>
</protein>
<dbReference type="EMBL" id="CM010716">
    <property type="protein sequence ID" value="RZC50186.1"/>
    <property type="molecule type" value="Genomic_DNA"/>
</dbReference>
<dbReference type="Proteomes" id="UP000316621">
    <property type="component" value="Chromosome 2"/>
</dbReference>
<accession>A0A4Y7IPZ0</accession>
<proteinExistence type="predicted"/>
<organism evidence="1 2">
    <name type="scientific">Papaver somniferum</name>
    <name type="common">Opium poppy</name>
    <dbReference type="NCBI Taxonomy" id="3469"/>
    <lineage>
        <taxon>Eukaryota</taxon>
        <taxon>Viridiplantae</taxon>
        <taxon>Streptophyta</taxon>
        <taxon>Embryophyta</taxon>
        <taxon>Tracheophyta</taxon>
        <taxon>Spermatophyta</taxon>
        <taxon>Magnoliopsida</taxon>
        <taxon>Ranunculales</taxon>
        <taxon>Papaveraceae</taxon>
        <taxon>Papaveroideae</taxon>
        <taxon>Papaver</taxon>
    </lineage>
</organism>
<name>A0A4Y7IPZ0_PAPSO</name>
<dbReference type="AlphaFoldDB" id="A0A4Y7IPZ0"/>
<sequence length="95" mass="11015">MNERVIIHGCWFTGDNTWIQGEIHERCRDSRGRLMWSSGWYYSSSWLQCGNCFITSGCAVVYGFVGVGLDTAYKHKWFYTEAQDIDLIDFETKVA</sequence>
<keyword evidence="2" id="KW-1185">Reference proteome</keyword>